<evidence type="ECO:0000256" key="4">
    <source>
        <dbReference type="PIRSR" id="PIRSR000097-3"/>
    </source>
</evidence>
<dbReference type="Gene3D" id="3.20.20.100">
    <property type="entry name" value="NADP-dependent oxidoreductase domain"/>
    <property type="match status" value="1"/>
</dbReference>
<dbReference type="InterPro" id="IPR023210">
    <property type="entry name" value="NADP_OxRdtase_dom"/>
</dbReference>
<keyword evidence="1" id="KW-0560">Oxidoreductase</keyword>
<dbReference type="Pfam" id="PF00248">
    <property type="entry name" value="Aldo_ket_red"/>
    <property type="match status" value="1"/>
</dbReference>
<dbReference type="Proteomes" id="UP000187209">
    <property type="component" value="Unassembled WGS sequence"/>
</dbReference>
<organism evidence="6 7">
    <name type="scientific">Stentor coeruleus</name>
    <dbReference type="NCBI Taxonomy" id="5963"/>
    <lineage>
        <taxon>Eukaryota</taxon>
        <taxon>Sar</taxon>
        <taxon>Alveolata</taxon>
        <taxon>Ciliophora</taxon>
        <taxon>Postciliodesmatophora</taxon>
        <taxon>Heterotrichea</taxon>
        <taxon>Heterotrichida</taxon>
        <taxon>Stentoridae</taxon>
        <taxon>Stentor</taxon>
    </lineage>
</organism>
<dbReference type="GO" id="GO:0016616">
    <property type="term" value="F:oxidoreductase activity, acting on the CH-OH group of donors, NAD or NADP as acceptor"/>
    <property type="evidence" value="ECO:0007669"/>
    <property type="project" value="UniProtKB-ARBA"/>
</dbReference>
<keyword evidence="7" id="KW-1185">Reference proteome</keyword>
<evidence type="ECO:0000313" key="6">
    <source>
        <dbReference type="EMBL" id="OMJ70957.1"/>
    </source>
</evidence>
<dbReference type="OrthoDB" id="416253at2759"/>
<dbReference type="SUPFAM" id="SSF51430">
    <property type="entry name" value="NAD(P)-linked oxidoreductase"/>
    <property type="match status" value="1"/>
</dbReference>
<dbReference type="InterPro" id="IPR020471">
    <property type="entry name" value="AKR"/>
</dbReference>
<reference evidence="6 7" key="1">
    <citation type="submission" date="2016-11" db="EMBL/GenBank/DDBJ databases">
        <title>The macronuclear genome of Stentor coeruleus: a giant cell with tiny introns.</title>
        <authorList>
            <person name="Slabodnick M."/>
            <person name="Ruby J.G."/>
            <person name="Reiff S.B."/>
            <person name="Swart E.C."/>
            <person name="Gosai S."/>
            <person name="Prabakaran S."/>
            <person name="Witkowska E."/>
            <person name="Larue G.E."/>
            <person name="Fisher S."/>
            <person name="Freeman R.M."/>
            <person name="Gunawardena J."/>
            <person name="Chu W."/>
            <person name="Stover N.A."/>
            <person name="Gregory B.D."/>
            <person name="Nowacki M."/>
            <person name="Derisi J."/>
            <person name="Roy S.W."/>
            <person name="Marshall W.F."/>
            <person name="Sood P."/>
        </authorList>
    </citation>
    <scope>NUCLEOTIDE SEQUENCE [LARGE SCALE GENOMIC DNA]</scope>
    <source>
        <strain evidence="6">WM001</strain>
    </source>
</reference>
<protein>
    <recommendedName>
        <fullName evidence="5">NADP-dependent oxidoreductase domain-containing protein</fullName>
    </recommendedName>
</protein>
<name>A0A1R2B2I7_9CILI</name>
<dbReference type="InterPro" id="IPR036812">
    <property type="entry name" value="NAD(P)_OxRdtase_dom_sf"/>
</dbReference>
<evidence type="ECO:0000313" key="7">
    <source>
        <dbReference type="Proteomes" id="UP000187209"/>
    </source>
</evidence>
<dbReference type="CDD" id="cd19071">
    <property type="entry name" value="AKR_AKR1-5-like"/>
    <property type="match status" value="1"/>
</dbReference>
<evidence type="ECO:0000256" key="2">
    <source>
        <dbReference type="PIRSR" id="PIRSR000097-1"/>
    </source>
</evidence>
<feature type="site" description="Lowers pKa of active site Tyr" evidence="4">
    <location>
        <position position="76"/>
    </location>
</feature>
<feature type="binding site" evidence="3">
    <location>
        <position position="107"/>
    </location>
    <ligand>
        <name>substrate</name>
    </ligand>
</feature>
<comment type="caution">
    <text evidence="6">The sequence shown here is derived from an EMBL/GenBank/DDBJ whole genome shotgun (WGS) entry which is preliminary data.</text>
</comment>
<evidence type="ECO:0000259" key="5">
    <source>
        <dbReference type="Pfam" id="PF00248"/>
    </source>
</evidence>
<evidence type="ECO:0000256" key="1">
    <source>
        <dbReference type="ARBA" id="ARBA00023002"/>
    </source>
</evidence>
<feature type="domain" description="NADP-dependent oxidoreductase" evidence="5">
    <location>
        <begin position="17"/>
        <end position="284"/>
    </location>
</feature>
<dbReference type="PANTHER" id="PTHR11732">
    <property type="entry name" value="ALDO/KETO REDUCTASE"/>
    <property type="match status" value="1"/>
</dbReference>
<evidence type="ECO:0000256" key="3">
    <source>
        <dbReference type="PIRSR" id="PIRSR000097-2"/>
    </source>
</evidence>
<dbReference type="PRINTS" id="PR00069">
    <property type="entry name" value="ALDKETRDTASE"/>
</dbReference>
<dbReference type="FunFam" id="3.20.20.100:FF:000002">
    <property type="entry name" value="2,5-diketo-D-gluconic acid reductase A"/>
    <property type="match status" value="1"/>
</dbReference>
<gene>
    <name evidence="6" type="ORF">SteCoe_30952</name>
</gene>
<feature type="active site" description="Proton donor" evidence="2">
    <location>
        <position position="47"/>
    </location>
</feature>
<dbReference type="AlphaFoldDB" id="A0A1R2B2I7"/>
<proteinExistence type="predicted"/>
<dbReference type="EMBL" id="MPUH01001036">
    <property type="protein sequence ID" value="OMJ70957.1"/>
    <property type="molecule type" value="Genomic_DNA"/>
</dbReference>
<accession>A0A1R2B2I7</accession>
<dbReference type="PIRSF" id="PIRSF000097">
    <property type="entry name" value="AKR"/>
    <property type="match status" value="1"/>
</dbReference>
<sequence length="305" mass="35161">MEVTLNNGAKMPMVIFGTYEIKSNEIKSALQEAITTGYTHIDTASLYRNEAEIGEALSDLFASGVTSRDKLFITTKVWPTQFRNIREACLNSLKRLKLDYIDQYLLHWPIAIESDGLDPPLLNPCKAVLDRYPLYKAWEQMEALVQEGLVKSIGVSNWTVALLNDMLGYAKILPVTNQFEINPYNSKKELVDFCLEHHVIPVAYRVIYRPAFSPLYPFQKCILDDPIIVRLSEKYGKTSAQILLRWCLMRNCAFIAKSVTQNRIKENYDCQNFTLENEDFEAINHMPFEGEYTDTYQLFGIHLFK</sequence>